<gene>
    <name evidence="1" type="ORF">G5B37_07840</name>
</gene>
<proteinExistence type="predicted"/>
<keyword evidence="2" id="KW-1185">Reference proteome</keyword>
<protein>
    <submittedName>
        <fullName evidence="1">Uncharacterized protein</fullName>
    </submittedName>
</protein>
<accession>A0A6G6GLL0</accession>
<evidence type="ECO:0000313" key="2">
    <source>
        <dbReference type="Proteomes" id="UP000505306"/>
    </source>
</evidence>
<sequence>MIAVFNELIAGICGFGGLLPKKAAPGYTLQFLTDAAAAGFPLLSLPEQ</sequence>
<name>A0A6G6GLL0_9FLAO</name>
<dbReference type="KEGG" id="mgel:G5B37_07840"/>
<evidence type="ECO:0000313" key="1">
    <source>
        <dbReference type="EMBL" id="QIE59476.1"/>
    </source>
</evidence>
<organism evidence="1 2">
    <name type="scientific">Rasiella rasia</name>
    <dbReference type="NCBI Taxonomy" id="2744027"/>
    <lineage>
        <taxon>Bacteria</taxon>
        <taxon>Pseudomonadati</taxon>
        <taxon>Bacteroidota</taxon>
        <taxon>Flavobacteriia</taxon>
        <taxon>Flavobacteriales</taxon>
        <taxon>Flavobacteriaceae</taxon>
        <taxon>Rasiella</taxon>
    </lineage>
</organism>
<dbReference type="RefSeq" id="WP_164679491.1">
    <property type="nucleotide sequence ID" value="NZ_CP049057.1"/>
</dbReference>
<dbReference type="Proteomes" id="UP000505306">
    <property type="component" value="Chromosome"/>
</dbReference>
<dbReference type="EMBL" id="CP049057">
    <property type="protein sequence ID" value="QIE59476.1"/>
    <property type="molecule type" value="Genomic_DNA"/>
</dbReference>
<dbReference type="AlphaFoldDB" id="A0A6G6GLL0"/>
<reference evidence="1 2" key="1">
    <citation type="submission" date="2020-02" db="EMBL/GenBank/DDBJ databases">
        <title>Complete genome sequence of Flavobacteriaceae bacterium.</title>
        <authorList>
            <person name="Kim S.-J."/>
            <person name="Kim Y.-S."/>
            <person name="Kim K.-H."/>
        </authorList>
    </citation>
    <scope>NUCLEOTIDE SEQUENCE [LARGE SCALE GENOMIC DNA]</scope>
    <source>
        <strain evidence="1 2">RR4-40</strain>
    </source>
</reference>